<name>A0AAD4I0W8_9PEZI</name>
<evidence type="ECO:0000313" key="2">
    <source>
        <dbReference type="EMBL" id="KAG7290431.1"/>
    </source>
</evidence>
<feature type="region of interest" description="Disordered" evidence="1">
    <location>
        <begin position="1"/>
        <end position="188"/>
    </location>
</feature>
<sequence length="293" mass="31780">MSSEKETHQSLNPNDAPTIPSPSSSSKHLALEHHQQASSTALATPPAPAQPTQLPIRSAMNEMSNPTDQTHNTAVLKQSSSSSLKPRPRPYPDPNPASPPDIESDPDSDSESSEEEWNGFNDEDEIEADGTSDAARTHAHAHPPFNINDDTDPPQHPPNASDFDRDSNPDSDATLTESTPTTNAPNTDTARAAAASLQTLNALRDEILQLRIQAAETKRREALDALNALTVVNANLSDELQRLLGLEALRGMDREARRRALAEASAVRILAPEEWHMLVVDTTGWVLVLVDLK</sequence>
<evidence type="ECO:0000256" key="1">
    <source>
        <dbReference type="SAM" id="MobiDB-lite"/>
    </source>
</evidence>
<dbReference type="AlphaFoldDB" id="A0AAD4I0W8"/>
<dbReference type="EMBL" id="JAHCVI010000001">
    <property type="protein sequence ID" value="KAG7290431.1"/>
    <property type="molecule type" value="Genomic_DNA"/>
</dbReference>
<reference evidence="2" key="1">
    <citation type="submission" date="2023-02" db="EMBL/GenBank/DDBJ databases">
        <authorList>
            <person name="Palmer J.M."/>
        </authorList>
    </citation>
    <scope>NUCLEOTIDE SEQUENCE</scope>
    <source>
        <strain evidence="2">FW57</strain>
    </source>
</reference>
<feature type="compositionally biased region" description="Pro residues" evidence="1">
    <location>
        <begin position="89"/>
        <end position="99"/>
    </location>
</feature>
<dbReference type="Proteomes" id="UP001197093">
    <property type="component" value="Unassembled WGS sequence"/>
</dbReference>
<feature type="compositionally biased region" description="Polar residues" evidence="1">
    <location>
        <begin position="9"/>
        <end position="27"/>
    </location>
</feature>
<keyword evidence="3" id="KW-1185">Reference proteome</keyword>
<protein>
    <submittedName>
        <fullName evidence="2">Uncharacterized protein</fullName>
    </submittedName>
</protein>
<gene>
    <name evidence="2" type="ORF">NEMBOFW57_000432</name>
</gene>
<organism evidence="2 3">
    <name type="scientific">Staphylotrichum longicolle</name>
    <dbReference type="NCBI Taxonomy" id="669026"/>
    <lineage>
        <taxon>Eukaryota</taxon>
        <taxon>Fungi</taxon>
        <taxon>Dikarya</taxon>
        <taxon>Ascomycota</taxon>
        <taxon>Pezizomycotina</taxon>
        <taxon>Sordariomycetes</taxon>
        <taxon>Sordariomycetidae</taxon>
        <taxon>Sordariales</taxon>
        <taxon>Chaetomiaceae</taxon>
        <taxon>Staphylotrichum</taxon>
    </lineage>
</organism>
<feature type="compositionally biased region" description="Low complexity" evidence="1">
    <location>
        <begin position="36"/>
        <end position="55"/>
    </location>
</feature>
<feature type="compositionally biased region" description="Low complexity" evidence="1">
    <location>
        <begin position="179"/>
        <end position="188"/>
    </location>
</feature>
<proteinExistence type="predicted"/>
<evidence type="ECO:0000313" key="3">
    <source>
        <dbReference type="Proteomes" id="UP001197093"/>
    </source>
</evidence>
<comment type="caution">
    <text evidence="2">The sequence shown here is derived from an EMBL/GenBank/DDBJ whole genome shotgun (WGS) entry which is preliminary data.</text>
</comment>
<feature type="compositionally biased region" description="Polar residues" evidence="1">
    <location>
        <begin position="61"/>
        <end position="78"/>
    </location>
</feature>
<feature type="compositionally biased region" description="Acidic residues" evidence="1">
    <location>
        <begin position="102"/>
        <end position="130"/>
    </location>
</feature>
<accession>A0AAD4I0W8</accession>